<organism evidence="1">
    <name type="scientific">Singulisphaera sp. Ch08</name>
    <dbReference type="NCBI Taxonomy" id="3120278"/>
    <lineage>
        <taxon>Bacteria</taxon>
        <taxon>Pseudomonadati</taxon>
        <taxon>Planctomycetota</taxon>
        <taxon>Planctomycetia</taxon>
        <taxon>Isosphaerales</taxon>
        <taxon>Isosphaeraceae</taxon>
        <taxon>Singulisphaera</taxon>
    </lineage>
</organism>
<dbReference type="RefSeq" id="WP_406696984.1">
    <property type="nucleotide sequence ID" value="NZ_CP155447.1"/>
</dbReference>
<dbReference type="AlphaFoldDB" id="A0AAU7CGL9"/>
<protein>
    <submittedName>
        <fullName evidence="1">Uncharacterized protein</fullName>
    </submittedName>
</protein>
<sequence length="253" mass="28930">MKSHDNPEQIHRLEDRLKRRDTARIYPFRPDPAEAFTTVSDHHVAENPPAWLHTPARIHWPEGAAYQYRLGRHRLALTTSGVAGHHETDVAQAEAEFALVVEGPLLVLGARFGETMPWAWARPYHWYFTAPAKRVVPASIALTPRTYARLWATLWITLVDDRNGRVRVRRAVALRPEFTHTLHGVLRAQALRPFQGPTVQRALERLHEALPVLGLRACVRTRCAAVSEPMSRWAVTEAERDKTKSHILSRQRK</sequence>
<accession>A0AAU7CGL9</accession>
<dbReference type="EMBL" id="CP155447">
    <property type="protein sequence ID" value="XBH04233.1"/>
    <property type="molecule type" value="Genomic_DNA"/>
</dbReference>
<reference evidence="1" key="1">
    <citation type="submission" date="2024-05" db="EMBL/GenBank/DDBJ databases">
        <title>Planctomycetes of the genus Singulisphaera possess chitinolytic capabilities.</title>
        <authorList>
            <person name="Ivanova A."/>
        </authorList>
    </citation>
    <scope>NUCLEOTIDE SEQUENCE</scope>
    <source>
        <strain evidence="1">Ch08T</strain>
    </source>
</reference>
<name>A0AAU7CGL9_9BACT</name>
<evidence type="ECO:0000313" key="1">
    <source>
        <dbReference type="EMBL" id="XBH04233.1"/>
    </source>
</evidence>
<proteinExistence type="predicted"/>
<gene>
    <name evidence="1" type="ORF">V5E97_38965</name>
</gene>